<evidence type="ECO:0000313" key="1">
    <source>
        <dbReference type="EMBL" id="OAP06456.1"/>
    </source>
</evidence>
<gene>
    <name evidence="1" type="ordered locus">AXX17_At3g24450</name>
</gene>
<dbReference type="Proteomes" id="UP000078284">
    <property type="component" value="Chromosome 3"/>
</dbReference>
<accession>A0A178VKR7</accession>
<name>A0A178VKR7_ARATH</name>
<dbReference type="AlphaFoldDB" id="A0A178VKR7"/>
<protein>
    <submittedName>
        <fullName evidence="1">Uncharacterized protein</fullName>
    </submittedName>
</protein>
<organism evidence="1 2">
    <name type="scientific">Arabidopsis thaliana</name>
    <name type="common">Mouse-ear cress</name>
    <dbReference type="NCBI Taxonomy" id="3702"/>
    <lineage>
        <taxon>Eukaryota</taxon>
        <taxon>Viridiplantae</taxon>
        <taxon>Streptophyta</taxon>
        <taxon>Embryophyta</taxon>
        <taxon>Tracheophyta</taxon>
        <taxon>Spermatophyta</taxon>
        <taxon>Magnoliopsida</taxon>
        <taxon>eudicotyledons</taxon>
        <taxon>Gunneridae</taxon>
        <taxon>Pentapetalae</taxon>
        <taxon>rosids</taxon>
        <taxon>malvids</taxon>
        <taxon>Brassicales</taxon>
        <taxon>Brassicaceae</taxon>
        <taxon>Camelineae</taxon>
        <taxon>Arabidopsis</taxon>
    </lineage>
</organism>
<dbReference type="EMBL" id="LUHQ01000003">
    <property type="protein sequence ID" value="OAP06456.1"/>
    <property type="molecule type" value="Genomic_DNA"/>
</dbReference>
<sequence>MSIFNSLTNRDVSAWTAAIGAMAMAGNAERANAKGLIQIRGKTHEFTSGDESHPEMPKIGAMLTIEQAT</sequence>
<proteinExistence type="predicted"/>
<evidence type="ECO:0000313" key="2">
    <source>
        <dbReference type="Proteomes" id="UP000078284"/>
    </source>
</evidence>
<comment type="caution">
    <text evidence="1">The sequence shown here is derived from an EMBL/GenBank/DDBJ whole genome shotgun (WGS) entry which is preliminary data.</text>
</comment>
<reference evidence="2" key="1">
    <citation type="journal article" date="2016" name="Proc. Natl. Acad. Sci. U.S.A.">
        <title>Chromosome-level assembly of Arabidopsis thaliana Ler reveals the extent of translocation and inversion polymorphisms.</title>
        <authorList>
            <person name="Zapata L."/>
            <person name="Ding J."/>
            <person name="Willing E.M."/>
            <person name="Hartwig B."/>
            <person name="Bezdan D."/>
            <person name="Jiao W.B."/>
            <person name="Patel V."/>
            <person name="Velikkakam James G."/>
            <person name="Koornneef M."/>
            <person name="Ossowski S."/>
            <person name="Schneeberger K."/>
        </authorList>
    </citation>
    <scope>NUCLEOTIDE SEQUENCE [LARGE SCALE GENOMIC DNA]</scope>
    <source>
        <strain evidence="2">cv. Landsberg erecta</strain>
    </source>
</reference>